<feature type="binding site" evidence="9">
    <location>
        <begin position="126"/>
        <end position="131"/>
    </location>
    <ligand>
        <name>ATP</name>
        <dbReference type="ChEBI" id="CHEBI:30616"/>
    </ligand>
</feature>
<dbReference type="Gene3D" id="3.30.230.80">
    <property type="match status" value="1"/>
</dbReference>
<evidence type="ECO:0000256" key="2">
    <source>
        <dbReference type="ARBA" id="ARBA00008239"/>
    </source>
</evidence>
<feature type="binding site" evidence="9">
    <location>
        <position position="86"/>
    </location>
    <ligand>
        <name>ATP</name>
        <dbReference type="ChEBI" id="CHEBI:30616"/>
    </ligand>
</feature>
<dbReference type="NCBIfam" id="NF003555">
    <property type="entry name" value="PRK05218.1"/>
    <property type="match status" value="1"/>
</dbReference>
<dbReference type="GO" id="GO:0101031">
    <property type="term" value="C:protein folding chaperone complex"/>
    <property type="evidence" value="ECO:0007669"/>
    <property type="project" value="UniProtKB-ARBA"/>
</dbReference>
<name>A0A165BK45_MONAT</name>
<feature type="compositionally biased region" description="Acidic residues" evidence="10">
    <location>
        <begin position="223"/>
        <end position="238"/>
    </location>
</feature>
<sequence>MPEENQNGEVETFAFQAEIAQLMSLIINTFYSNKEIFLRELISNSSDALDKIRYQSLTNPSCLDSGKDLHIKIIPNKNDGTLTIIDTGIGMTKADLVNNLGTIAKSGTKAFMEALQAGADISMIGQFGVGFYSAYLVADRVTVISKNNDDEQYIWESSAGGSFTIRPDHGEPLGRGTQIILHIKEDQTEFLEENKIKEIVKKHSQFIGYPIKLLVEKEREKELSDDEAEEEKKEEEDTDKPKIEDVGEDEDEDKKDEKKKKKKTIKEKYTEDEELNKTKPIWTRNPDDISQEEYGEFYKSLTNDWEDHLAVKHFSVEGQLEFRALLFVPRRVPFDLFENKKRKNNIKLYVRRVFIMDNCEDLIPEYLNFIKGVVDSEDLPLNISREMLQQNKILKVIRKNLVKKCLELFEELSEDKDGYKKFYEQFSKNLKLGIHEDSQNRAKLADLLRYHTSASGDEACSLKEYVSRMQENQKHIYFITGESKEQVAHSAFVERVKKRGFEVVYMTEPIDEYVVQQLKEYDGKTLVSVTKEGLELPEDENEKKKREEDKAKFEGLCKIMKTILDNKVEKVVVSNRLVESPCCIVTSQYGWTANMERIMKAQALRDTSTMGYMAAKKHLEINPDHSIIENLRQKAEVDKNDKAVKDLVILLYETALLSSGFTLDEPQVHASRIYRMIKLGLGIDEEEAMVTDETPAGDAPVAETGDDEDASRMEEVD</sequence>
<comment type="subcellular location">
    <subcellularLocation>
        <location evidence="1">Cytoplasm</location>
    </subcellularLocation>
</comment>
<evidence type="ECO:0000259" key="11">
    <source>
        <dbReference type="SMART" id="SM00387"/>
    </source>
</evidence>
<feature type="domain" description="Histidine kinase/HSP90-like ATPase" evidence="11">
    <location>
        <begin position="33"/>
        <end position="187"/>
    </location>
</feature>
<dbReference type="InterPro" id="IPR001404">
    <property type="entry name" value="Hsp90_fam"/>
</dbReference>
<evidence type="ECO:0000256" key="7">
    <source>
        <dbReference type="ARBA" id="ARBA00023016"/>
    </source>
</evidence>
<evidence type="ECO:0000256" key="3">
    <source>
        <dbReference type="ARBA" id="ARBA00021845"/>
    </source>
</evidence>
<dbReference type="InterPro" id="IPR036890">
    <property type="entry name" value="HATPase_C_sf"/>
</dbReference>
<dbReference type="FunFam" id="3.30.230.80:FF:000001">
    <property type="entry name" value="Heat shock protein 90 alpha"/>
    <property type="match status" value="1"/>
</dbReference>
<feature type="binding site" evidence="9">
    <location>
        <position position="385"/>
    </location>
    <ligand>
        <name>ATP</name>
        <dbReference type="ChEBI" id="CHEBI:30616"/>
    </ligand>
</feature>
<evidence type="ECO:0000256" key="10">
    <source>
        <dbReference type="SAM" id="MobiDB-lite"/>
    </source>
</evidence>
<keyword evidence="4" id="KW-0963">Cytoplasm</keyword>
<dbReference type="SMART" id="SM00387">
    <property type="entry name" value="HATPase_c"/>
    <property type="match status" value="1"/>
</dbReference>
<dbReference type="Pfam" id="PF13589">
    <property type="entry name" value="HATPase_c_3"/>
    <property type="match status" value="1"/>
</dbReference>
<keyword evidence="8" id="KW-0143">Chaperone</keyword>
<dbReference type="Gene3D" id="1.20.120.790">
    <property type="entry name" value="Heat shock protein 90, C-terminal domain"/>
    <property type="match status" value="1"/>
</dbReference>
<evidence type="ECO:0000256" key="1">
    <source>
        <dbReference type="ARBA" id="ARBA00004496"/>
    </source>
</evidence>
<feature type="binding site" evidence="9">
    <location>
        <position position="105"/>
    </location>
    <ligand>
        <name>ATP</name>
        <dbReference type="ChEBI" id="CHEBI:30616"/>
    </ligand>
</feature>
<dbReference type="HAMAP" id="MF_00505">
    <property type="entry name" value="HSP90"/>
    <property type="match status" value="1"/>
</dbReference>
<dbReference type="FunFam" id="3.40.50.11260:FF:000001">
    <property type="entry name" value="Heat shock protein 90 alpha"/>
    <property type="match status" value="1"/>
</dbReference>
<dbReference type="PIRSF" id="PIRSF002583">
    <property type="entry name" value="Hsp90"/>
    <property type="match status" value="1"/>
</dbReference>
<keyword evidence="6 9" id="KW-0067">ATP-binding</keyword>
<dbReference type="Gene3D" id="3.30.565.10">
    <property type="entry name" value="Histidine kinase-like ATPase, C-terminal domain"/>
    <property type="match status" value="1"/>
</dbReference>
<evidence type="ECO:0000256" key="9">
    <source>
        <dbReference type="PIRSR" id="PIRSR002583-1"/>
    </source>
</evidence>
<feature type="binding site" evidence="9">
    <location>
        <position position="177"/>
    </location>
    <ligand>
        <name>ATP</name>
        <dbReference type="ChEBI" id="CHEBI:30616"/>
    </ligand>
</feature>
<dbReference type="FunFam" id="3.30.565.10:FF:000001">
    <property type="entry name" value="Heat shock protein HSP 90-alpha"/>
    <property type="match status" value="1"/>
</dbReference>
<dbReference type="AlphaFoldDB" id="A0A165BK45"/>
<evidence type="ECO:0000256" key="6">
    <source>
        <dbReference type="ARBA" id="ARBA00022840"/>
    </source>
</evidence>
<dbReference type="Pfam" id="PF00183">
    <property type="entry name" value="HSP90"/>
    <property type="match status" value="1"/>
</dbReference>
<dbReference type="PRINTS" id="PR00775">
    <property type="entry name" value="HEATSHOCK90"/>
</dbReference>
<accession>A0A165BK45</accession>
<dbReference type="GO" id="GO:0051082">
    <property type="term" value="F:unfolded protein binding"/>
    <property type="evidence" value="ECO:0007669"/>
    <property type="project" value="InterPro"/>
</dbReference>
<dbReference type="GO" id="GO:0016887">
    <property type="term" value="F:ATP hydrolysis activity"/>
    <property type="evidence" value="ECO:0007669"/>
    <property type="project" value="InterPro"/>
</dbReference>
<feature type="region of interest" description="Disordered" evidence="10">
    <location>
        <begin position="220"/>
        <end position="265"/>
    </location>
</feature>
<dbReference type="GO" id="GO:0140662">
    <property type="term" value="F:ATP-dependent protein folding chaperone"/>
    <property type="evidence" value="ECO:0007669"/>
    <property type="project" value="InterPro"/>
</dbReference>
<dbReference type="SUPFAM" id="SSF54211">
    <property type="entry name" value="Ribosomal protein S5 domain 2-like"/>
    <property type="match status" value="1"/>
</dbReference>
<feature type="binding site" evidence="9">
    <location>
        <position position="44"/>
    </location>
    <ligand>
        <name>ATP</name>
        <dbReference type="ChEBI" id="CHEBI:30616"/>
    </ligand>
</feature>
<dbReference type="InterPro" id="IPR019805">
    <property type="entry name" value="Heat_shock_protein_90_CS"/>
</dbReference>
<organism evidence="12">
    <name type="scientific">Monochamus alternatus</name>
    <name type="common">Japanese pine sawyer beetle</name>
    <dbReference type="NCBI Taxonomy" id="192382"/>
    <lineage>
        <taxon>Eukaryota</taxon>
        <taxon>Metazoa</taxon>
        <taxon>Ecdysozoa</taxon>
        <taxon>Arthropoda</taxon>
        <taxon>Hexapoda</taxon>
        <taxon>Insecta</taxon>
        <taxon>Pterygota</taxon>
        <taxon>Neoptera</taxon>
        <taxon>Endopterygota</taxon>
        <taxon>Coleoptera</taxon>
        <taxon>Polyphaga</taxon>
        <taxon>Cucujiformia</taxon>
        <taxon>Chrysomeloidea</taxon>
        <taxon>Cerambycidae</taxon>
        <taxon>Lamiinae</taxon>
        <taxon>Monochamini</taxon>
        <taxon>Monochamus</taxon>
    </lineage>
</organism>
<dbReference type="InterPro" id="IPR003594">
    <property type="entry name" value="HATPase_dom"/>
</dbReference>
<dbReference type="EMBL" id="KU159185">
    <property type="protein sequence ID" value="AMX23518.1"/>
    <property type="molecule type" value="mRNA"/>
</dbReference>
<evidence type="ECO:0000313" key="12">
    <source>
        <dbReference type="EMBL" id="AMX23518.1"/>
    </source>
</evidence>
<dbReference type="CDD" id="cd16927">
    <property type="entry name" value="HATPase_Hsp90-like"/>
    <property type="match status" value="1"/>
</dbReference>
<dbReference type="PROSITE" id="PS00298">
    <property type="entry name" value="HSP90"/>
    <property type="match status" value="1"/>
</dbReference>
<proteinExistence type="evidence at transcript level"/>
<feature type="binding site" evidence="9">
    <location>
        <position position="91"/>
    </location>
    <ligand>
        <name>ATP</name>
        <dbReference type="ChEBI" id="CHEBI:30616"/>
    </ligand>
</feature>
<dbReference type="GO" id="GO:0005524">
    <property type="term" value="F:ATP binding"/>
    <property type="evidence" value="ECO:0007669"/>
    <property type="project" value="UniProtKB-KW"/>
</dbReference>
<evidence type="ECO:0000256" key="4">
    <source>
        <dbReference type="ARBA" id="ARBA00022490"/>
    </source>
</evidence>
<dbReference type="SUPFAM" id="SSF110942">
    <property type="entry name" value="HSP90 C-terminal domain"/>
    <property type="match status" value="1"/>
</dbReference>
<dbReference type="FunFam" id="1.20.120.790:FF:000001">
    <property type="entry name" value="Heat shock protein 90 alpha"/>
    <property type="match status" value="1"/>
</dbReference>
<dbReference type="InterPro" id="IPR020568">
    <property type="entry name" value="Ribosomal_Su5_D2-typ_SF"/>
</dbReference>
<dbReference type="Gene3D" id="3.40.50.11260">
    <property type="match status" value="1"/>
</dbReference>
<dbReference type="GO" id="GO:0005737">
    <property type="term" value="C:cytoplasm"/>
    <property type="evidence" value="ECO:0007669"/>
    <property type="project" value="UniProtKB-SubCell"/>
</dbReference>
<keyword evidence="7 12" id="KW-0346">Stress response</keyword>
<protein>
    <recommendedName>
        <fullName evidence="3">Heat shock protein 83</fullName>
    </recommendedName>
</protein>
<evidence type="ECO:0000256" key="5">
    <source>
        <dbReference type="ARBA" id="ARBA00022741"/>
    </source>
</evidence>
<dbReference type="InterPro" id="IPR037196">
    <property type="entry name" value="HSP90_C"/>
</dbReference>
<evidence type="ECO:0000256" key="8">
    <source>
        <dbReference type="ARBA" id="ARBA00023186"/>
    </source>
</evidence>
<keyword evidence="5 9" id="KW-0547">Nucleotide-binding</keyword>
<comment type="similarity">
    <text evidence="2">Belongs to the heat shock protein 90 family.</text>
</comment>
<reference evidence="12" key="1">
    <citation type="submission" date="2015-11" db="EMBL/GenBank/DDBJ databases">
        <authorList>
            <person name="Zhang Y."/>
            <person name="Guo Z."/>
        </authorList>
    </citation>
    <scope>NUCLEOTIDE SEQUENCE</scope>
</reference>
<feature type="region of interest" description="Disordered" evidence="10">
    <location>
        <begin position="690"/>
        <end position="717"/>
    </location>
</feature>
<feature type="binding site" evidence="9">
    <location>
        <position position="99"/>
    </location>
    <ligand>
        <name>ATP</name>
        <dbReference type="ChEBI" id="CHEBI:30616"/>
    </ligand>
</feature>
<dbReference type="SUPFAM" id="SSF55874">
    <property type="entry name" value="ATPase domain of HSP90 chaperone/DNA topoisomerase II/histidine kinase"/>
    <property type="match status" value="1"/>
</dbReference>
<dbReference type="InterPro" id="IPR020575">
    <property type="entry name" value="Hsp90_N"/>
</dbReference>
<feature type="binding site" evidence="9">
    <location>
        <begin position="106"/>
        <end position="107"/>
    </location>
    <ligand>
        <name>ATP</name>
        <dbReference type="ChEBI" id="CHEBI:30616"/>
    </ligand>
</feature>
<dbReference type="PANTHER" id="PTHR11528">
    <property type="entry name" value="HEAT SHOCK PROTEIN 90 FAMILY MEMBER"/>
    <property type="match status" value="1"/>
</dbReference>
<feature type="binding site" evidence="9">
    <location>
        <position position="40"/>
    </location>
    <ligand>
        <name>ATP</name>
        <dbReference type="ChEBI" id="CHEBI:30616"/>
    </ligand>
</feature>